<organism evidence="2 3">
    <name type="scientific">Trichoderma harzianum</name>
    <name type="common">Hypocrea lixii</name>
    <dbReference type="NCBI Taxonomy" id="5544"/>
    <lineage>
        <taxon>Eukaryota</taxon>
        <taxon>Fungi</taxon>
        <taxon>Dikarya</taxon>
        <taxon>Ascomycota</taxon>
        <taxon>Pezizomycotina</taxon>
        <taxon>Sordariomycetes</taxon>
        <taxon>Hypocreomycetidae</taxon>
        <taxon>Hypocreales</taxon>
        <taxon>Hypocreaceae</taxon>
        <taxon>Trichoderma</taxon>
    </lineage>
</organism>
<dbReference type="InterPro" id="IPR016117">
    <property type="entry name" value="ArgJ-like_dom_sf"/>
</dbReference>
<dbReference type="OMA" id="NYGAKRD"/>
<comment type="similarity">
    <text evidence="1">Belongs to the peptidase S58 family.</text>
</comment>
<evidence type="ECO:0000313" key="3">
    <source>
        <dbReference type="Proteomes" id="UP000034112"/>
    </source>
</evidence>
<proteinExistence type="inferred from homology"/>
<dbReference type="SUPFAM" id="SSF56266">
    <property type="entry name" value="DmpA/ArgJ-like"/>
    <property type="match status" value="1"/>
</dbReference>
<dbReference type="Pfam" id="PF03576">
    <property type="entry name" value="Peptidase_S58"/>
    <property type="match status" value="1"/>
</dbReference>
<dbReference type="PANTHER" id="PTHR36512:SF3">
    <property type="entry name" value="BLR5678 PROTEIN"/>
    <property type="match status" value="1"/>
</dbReference>
<dbReference type="InterPro" id="IPR005321">
    <property type="entry name" value="Peptidase_S58_DmpA"/>
</dbReference>
<accession>A0A0G0AG64</accession>
<evidence type="ECO:0000256" key="1">
    <source>
        <dbReference type="ARBA" id="ARBA00007068"/>
    </source>
</evidence>
<reference evidence="3" key="1">
    <citation type="journal article" date="2015" name="Genome Announc.">
        <title>Draft whole-genome sequence of the biocontrol agent Trichoderma harzianum T6776.</title>
        <authorList>
            <person name="Baroncelli R."/>
            <person name="Piaggeschi G."/>
            <person name="Fiorini L."/>
            <person name="Bertolini E."/>
            <person name="Zapparata A."/>
            <person name="Pe M.E."/>
            <person name="Sarrocco S."/>
            <person name="Vannacci G."/>
        </authorList>
    </citation>
    <scope>NUCLEOTIDE SEQUENCE [LARGE SCALE GENOMIC DNA]</scope>
    <source>
        <strain evidence="3">T6776</strain>
    </source>
</reference>
<dbReference type="Gene3D" id="3.60.70.12">
    <property type="entry name" value="L-amino peptidase D-ALA esterase/amidase"/>
    <property type="match status" value="1"/>
</dbReference>
<comment type="caution">
    <text evidence="2">The sequence shown here is derived from an EMBL/GenBank/DDBJ whole genome shotgun (WGS) entry which is preliminary data.</text>
</comment>
<protein>
    <submittedName>
        <fullName evidence="2">Peptidase family S58</fullName>
    </submittedName>
</protein>
<dbReference type="GO" id="GO:0004177">
    <property type="term" value="F:aminopeptidase activity"/>
    <property type="evidence" value="ECO:0007669"/>
    <property type="project" value="TreeGrafter"/>
</dbReference>
<dbReference type="OrthoDB" id="2107894at2759"/>
<dbReference type="AlphaFoldDB" id="A0A0G0AG64"/>
<evidence type="ECO:0000313" key="2">
    <source>
        <dbReference type="EMBL" id="KKP03989.1"/>
    </source>
</evidence>
<dbReference type="EMBL" id="JOKZ01000091">
    <property type="protein sequence ID" value="KKP03989.1"/>
    <property type="molecule type" value="Genomic_DNA"/>
</dbReference>
<sequence length="401" mass="42745">MSSTVDFTQRVRPPPGRMRIRDLLPNLRLGRHSPGPLNSLTDVPGVLVHTQSVVLPKTAHHHEVNTGVTCILPRKDFVDQGCYASVFRFNGCGEMTGSHWIDETGLLNSPIVLTNSYSVGAAYSGIYQYCRSQLAVKQGPEKGLCNGFILPVVSETFDGYLSDIGAMAVTPEHVVQGIESASAMQVPEGNTGGGTGTICQGFKGGTGSSSRVIDGLISESGEGSKPVKYTIAALVQTNFGTSRDLRVGGVPVGQLMKEEVIADASTRREDEGVKDGSIIVVLATDAPLHPLQLQRVAKRASVGFSRVGGWGSNSSGDIFLAFSTSHHVPRDPAFSWKPTVGQSVQVVQDVTSNALFEAAADVTEEAIYNALCCAQDMRGPAGRFVKALDLQKLKQIVDNYL</sequence>
<dbReference type="FunFam" id="3.60.70.12:FF:000004">
    <property type="entry name" value="Beta-peptidyl aminopeptidase BapA"/>
    <property type="match status" value="1"/>
</dbReference>
<gene>
    <name evidence="2" type="ORF">THAR02_03904</name>
</gene>
<dbReference type="PANTHER" id="PTHR36512">
    <property type="entry name" value="D-AMINOPEPTIDASE"/>
    <property type="match status" value="1"/>
</dbReference>
<name>A0A0G0AG64_TRIHA</name>
<dbReference type="Proteomes" id="UP000034112">
    <property type="component" value="Unassembled WGS sequence"/>
</dbReference>